<accession>A1CUD8</accession>
<keyword evidence="2" id="KW-0479">Metal-binding</keyword>
<dbReference type="CDD" id="cd12148">
    <property type="entry name" value="fungal_TF_MHR"/>
    <property type="match status" value="1"/>
</dbReference>
<dbReference type="SUPFAM" id="SSF57701">
    <property type="entry name" value="Zn2/Cys6 DNA-binding domain"/>
    <property type="match status" value="1"/>
</dbReference>
<dbReference type="Proteomes" id="UP000006701">
    <property type="component" value="Unassembled WGS sequence"/>
</dbReference>
<organism evidence="9 10">
    <name type="scientific">Aspergillus clavatus (strain ATCC 1007 / CBS 513.65 / DSM 816 / NCTC 3887 / NRRL 1 / QM 1276 / 107)</name>
    <dbReference type="NCBI Taxonomy" id="344612"/>
    <lineage>
        <taxon>Eukaryota</taxon>
        <taxon>Fungi</taxon>
        <taxon>Dikarya</taxon>
        <taxon>Ascomycota</taxon>
        <taxon>Pezizomycotina</taxon>
        <taxon>Eurotiomycetes</taxon>
        <taxon>Eurotiomycetidae</taxon>
        <taxon>Eurotiales</taxon>
        <taxon>Aspergillaceae</taxon>
        <taxon>Aspergillus</taxon>
        <taxon>Aspergillus subgen. Fumigati</taxon>
    </lineage>
</organism>
<evidence type="ECO:0000256" key="1">
    <source>
        <dbReference type="ARBA" id="ARBA00004123"/>
    </source>
</evidence>
<dbReference type="PROSITE" id="PS50048">
    <property type="entry name" value="ZN2_CY6_FUNGAL_2"/>
    <property type="match status" value="1"/>
</dbReference>
<dbReference type="GO" id="GO:0000981">
    <property type="term" value="F:DNA-binding transcription factor activity, RNA polymerase II-specific"/>
    <property type="evidence" value="ECO:0007669"/>
    <property type="project" value="InterPro"/>
</dbReference>
<evidence type="ECO:0000313" key="10">
    <source>
        <dbReference type="Proteomes" id="UP000006701"/>
    </source>
</evidence>
<protein>
    <submittedName>
        <fullName evidence="9">Fungal specific transcription factor domain protein</fullName>
    </submittedName>
</protein>
<evidence type="ECO:0000313" key="9">
    <source>
        <dbReference type="EMBL" id="EAW06925.1"/>
    </source>
</evidence>
<evidence type="ECO:0000256" key="3">
    <source>
        <dbReference type="ARBA" id="ARBA00023015"/>
    </source>
</evidence>
<dbReference type="AlphaFoldDB" id="A1CUD8"/>
<name>A1CUD8_ASPCL</name>
<reference evidence="9 10" key="1">
    <citation type="journal article" date="2008" name="PLoS Genet.">
        <title>Genomic islands in the pathogenic filamentous fungus Aspergillus fumigatus.</title>
        <authorList>
            <person name="Fedorova N.D."/>
            <person name="Khaldi N."/>
            <person name="Joardar V.S."/>
            <person name="Maiti R."/>
            <person name="Amedeo P."/>
            <person name="Anderson M.J."/>
            <person name="Crabtree J."/>
            <person name="Silva J.C."/>
            <person name="Badger J.H."/>
            <person name="Albarraq A."/>
            <person name="Angiuoli S."/>
            <person name="Bussey H."/>
            <person name="Bowyer P."/>
            <person name="Cotty P.J."/>
            <person name="Dyer P.S."/>
            <person name="Egan A."/>
            <person name="Galens K."/>
            <person name="Fraser-Liggett C.M."/>
            <person name="Haas B.J."/>
            <person name="Inman J.M."/>
            <person name="Kent R."/>
            <person name="Lemieux S."/>
            <person name="Malavazi I."/>
            <person name="Orvis J."/>
            <person name="Roemer T."/>
            <person name="Ronning C.M."/>
            <person name="Sundaram J.P."/>
            <person name="Sutton G."/>
            <person name="Turner G."/>
            <person name="Venter J.C."/>
            <person name="White O.R."/>
            <person name="Whitty B.R."/>
            <person name="Youngman P."/>
            <person name="Wolfe K.H."/>
            <person name="Goldman G.H."/>
            <person name="Wortman J.R."/>
            <person name="Jiang B."/>
            <person name="Denning D.W."/>
            <person name="Nierman W.C."/>
        </authorList>
    </citation>
    <scope>NUCLEOTIDE SEQUENCE [LARGE SCALE GENOMIC DNA]</scope>
    <source>
        <strain evidence="10">ATCC 1007 / CBS 513.65 / DSM 816 / NCTC 3887 / NRRL 1</strain>
    </source>
</reference>
<feature type="domain" description="Zn(2)-C6 fungal-type" evidence="8">
    <location>
        <begin position="15"/>
        <end position="45"/>
    </location>
</feature>
<dbReference type="GO" id="GO:0006351">
    <property type="term" value="P:DNA-templated transcription"/>
    <property type="evidence" value="ECO:0007669"/>
    <property type="project" value="InterPro"/>
</dbReference>
<evidence type="ECO:0000256" key="6">
    <source>
        <dbReference type="ARBA" id="ARBA00023242"/>
    </source>
</evidence>
<dbReference type="CDD" id="cd00067">
    <property type="entry name" value="GAL4"/>
    <property type="match status" value="1"/>
</dbReference>
<dbReference type="GO" id="GO:0008270">
    <property type="term" value="F:zinc ion binding"/>
    <property type="evidence" value="ECO:0007669"/>
    <property type="project" value="InterPro"/>
</dbReference>
<dbReference type="Gene3D" id="4.10.240.10">
    <property type="entry name" value="Zn(2)-C6 fungal-type DNA-binding domain"/>
    <property type="match status" value="1"/>
</dbReference>
<keyword evidence="5" id="KW-0804">Transcription</keyword>
<sequence>MEDDSMSGTGAASHACASCKKNKRRCDKHLPSCGSCLKTGRVCDYSTAALYANESDISDLQRRVQELEEHVLELQNKIPRASSGNEVLNGDYFIHHRLYPSLSTQAYYLDSEVWSSLNVSDQSNQIYAPDEITAALGSQSDIDHIRAEYFQSIHIGMPCISRIRVLRLTQSPRGALKADIALLLLCMKLVQEVPHRQDPRSLELYTTTKEFSKRLELEGLLTLRTVQASLLLLIYEIGHGMFPAAFTTIGFCARQGVALGLHSKLAPQLHGKPRTWVDWEERQRVWWTIVILDRYVALGGDYRPLCTDDPGRDTLLPADDHAWDSGEMVPPERVSLSSQTVHTLSPFARLAQAANLLGRVIRHCNDTTLEINFVLDDFETLCQAIYSLMELLPNDDPLVRMDATLARTVCFRWASIKQGLYIPYPLQSVLTDSHSALFKLSNHHSCDLFDEENKYLDTQIAPRVRECMQKCLHIIKDVCGQTTSLIQRVREVLTQDTLKQISPLMLNCIYICAQNIAWMAHETGDPQFVIGKLMCEDVLRLLDGRWRTAGKALESFFGELSLDLV</sequence>
<dbReference type="EMBL" id="DS027060">
    <property type="protein sequence ID" value="EAW06925.1"/>
    <property type="molecule type" value="Genomic_DNA"/>
</dbReference>
<dbReference type="GO" id="GO:0003677">
    <property type="term" value="F:DNA binding"/>
    <property type="evidence" value="ECO:0007669"/>
    <property type="project" value="UniProtKB-KW"/>
</dbReference>
<dbReference type="PANTHER" id="PTHR47338">
    <property type="entry name" value="ZN(II)2CYS6 TRANSCRIPTION FACTOR (EUROFUNG)-RELATED"/>
    <property type="match status" value="1"/>
</dbReference>
<evidence type="ECO:0000259" key="8">
    <source>
        <dbReference type="PROSITE" id="PS50048"/>
    </source>
</evidence>
<keyword evidence="10" id="KW-1185">Reference proteome</keyword>
<keyword evidence="3" id="KW-0805">Transcription regulation</keyword>
<dbReference type="InterPro" id="IPR007219">
    <property type="entry name" value="XnlR_reg_dom"/>
</dbReference>
<gene>
    <name evidence="9" type="ORF">ACLA_086240</name>
</gene>
<dbReference type="Pfam" id="PF04082">
    <property type="entry name" value="Fungal_trans"/>
    <property type="match status" value="1"/>
</dbReference>
<dbReference type="VEuPathDB" id="FungiDB:ACLA_086240"/>
<dbReference type="InterPro" id="IPR001138">
    <property type="entry name" value="Zn2Cys6_DnaBD"/>
</dbReference>
<dbReference type="InterPro" id="IPR050815">
    <property type="entry name" value="TF_fung"/>
</dbReference>
<feature type="coiled-coil region" evidence="7">
    <location>
        <begin position="50"/>
        <end position="77"/>
    </location>
</feature>
<dbReference type="InterPro" id="IPR036864">
    <property type="entry name" value="Zn2-C6_fun-type_DNA-bd_sf"/>
</dbReference>
<dbReference type="PANTHER" id="PTHR47338:SF20">
    <property type="entry name" value="ZN(II)2CYS6 TRANSCRIPTION FACTOR (EUROFUNG)"/>
    <property type="match status" value="1"/>
</dbReference>
<dbReference type="OMA" id="ERQRVWW"/>
<dbReference type="KEGG" id="act:ACLA_086240"/>
<dbReference type="STRING" id="344612.A1CUD8"/>
<dbReference type="SMART" id="SM00066">
    <property type="entry name" value="GAL4"/>
    <property type="match status" value="1"/>
</dbReference>
<dbReference type="RefSeq" id="XP_001268351.1">
    <property type="nucleotide sequence ID" value="XM_001268350.1"/>
</dbReference>
<dbReference type="eggNOG" id="ENOG502SID0">
    <property type="taxonomic scope" value="Eukaryota"/>
</dbReference>
<keyword evidence="6" id="KW-0539">Nucleus</keyword>
<evidence type="ECO:0000256" key="5">
    <source>
        <dbReference type="ARBA" id="ARBA00023163"/>
    </source>
</evidence>
<dbReference type="GeneID" id="4700409"/>
<keyword evidence="7" id="KW-0175">Coiled coil</keyword>
<dbReference type="Pfam" id="PF00172">
    <property type="entry name" value="Zn_clus"/>
    <property type="match status" value="1"/>
</dbReference>
<dbReference type="SMART" id="SM00906">
    <property type="entry name" value="Fungal_trans"/>
    <property type="match status" value="1"/>
</dbReference>
<keyword evidence="4" id="KW-0238">DNA-binding</keyword>
<dbReference type="OrthoDB" id="270167at2759"/>
<proteinExistence type="predicted"/>
<dbReference type="GO" id="GO:0005634">
    <property type="term" value="C:nucleus"/>
    <property type="evidence" value="ECO:0007669"/>
    <property type="project" value="UniProtKB-SubCell"/>
</dbReference>
<evidence type="ECO:0000256" key="7">
    <source>
        <dbReference type="SAM" id="Coils"/>
    </source>
</evidence>
<dbReference type="HOGENOM" id="CLU_023880_2_0_1"/>
<evidence type="ECO:0000256" key="2">
    <source>
        <dbReference type="ARBA" id="ARBA00022723"/>
    </source>
</evidence>
<comment type="subcellular location">
    <subcellularLocation>
        <location evidence="1">Nucleus</location>
    </subcellularLocation>
</comment>
<evidence type="ECO:0000256" key="4">
    <source>
        <dbReference type="ARBA" id="ARBA00023125"/>
    </source>
</evidence>
<dbReference type="PROSITE" id="PS00463">
    <property type="entry name" value="ZN2_CY6_FUNGAL_1"/>
    <property type="match status" value="1"/>
</dbReference>